<dbReference type="InterPro" id="IPR022472">
    <property type="entry name" value="VPLPA-CTERM"/>
</dbReference>
<reference evidence="3 4" key="1">
    <citation type="submission" date="2023-04" db="EMBL/GenBank/DDBJ databases">
        <title>Jannaschia ovalis sp. nov., a marine bacterium isolated from sea tidal flat.</title>
        <authorList>
            <person name="Kwon D.Y."/>
            <person name="Kim J.-J."/>
        </authorList>
    </citation>
    <scope>NUCLEOTIDE SEQUENCE [LARGE SCALE GENOMIC DNA]</scope>
    <source>
        <strain evidence="3 4">GRR-S6-38</strain>
    </source>
</reference>
<organism evidence="3 4">
    <name type="scientific">Jannaschia ovalis</name>
    <dbReference type="NCBI Taxonomy" id="3038773"/>
    <lineage>
        <taxon>Bacteria</taxon>
        <taxon>Pseudomonadati</taxon>
        <taxon>Pseudomonadota</taxon>
        <taxon>Alphaproteobacteria</taxon>
        <taxon>Rhodobacterales</taxon>
        <taxon>Roseobacteraceae</taxon>
        <taxon>Jannaschia</taxon>
    </lineage>
</organism>
<feature type="transmembrane region" description="Helical" evidence="1">
    <location>
        <begin position="189"/>
        <end position="211"/>
    </location>
</feature>
<feature type="signal peptide" evidence="2">
    <location>
        <begin position="1"/>
        <end position="24"/>
    </location>
</feature>
<evidence type="ECO:0000256" key="2">
    <source>
        <dbReference type="SAM" id="SignalP"/>
    </source>
</evidence>
<evidence type="ECO:0000256" key="1">
    <source>
        <dbReference type="SAM" id="Phobius"/>
    </source>
</evidence>
<sequence>MNKLRTLLPLFAAMVISAATPALAAPMEIWFQERLYGTDPGRVAPAGGADPLFNNMRPTWVEDADYLNVRFRDVFDFADLNFHSISSITLTLTHNINELTSPFSLMVAGFDDFTLTDAFASPLSRDGDILNPWVAQTFVLDATTDTGATTAFARTLSAQELAFSFRDDALPFLTPNSMLLSSASLSIEGIAVVPLPAPILLLLAALGGLGVMSRRKAKADPTIV</sequence>
<keyword evidence="1" id="KW-1133">Transmembrane helix</keyword>
<accession>A0ABY8LFP5</accession>
<keyword evidence="1" id="KW-0812">Transmembrane</keyword>
<evidence type="ECO:0000313" key="4">
    <source>
        <dbReference type="Proteomes" id="UP001243420"/>
    </source>
</evidence>
<evidence type="ECO:0000313" key="3">
    <source>
        <dbReference type="EMBL" id="WGH80126.1"/>
    </source>
</evidence>
<name>A0ABY8LFP5_9RHOB</name>
<protein>
    <submittedName>
        <fullName evidence="3">VPLPA-CTERM sorting domain-containing protein</fullName>
    </submittedName>
</protein>
<keyword evidence="2" id="KW-0732">Signal</keyword>
<proteinExistence type="predicted"/>
<keyword evidence="1" id="KW-0472">Membrane</keyword>
<dbReference type="RefSeq" id="WP_279967173.1">
    <property type="nucleotide sequence ID" value="NZ_CP122537.1"/>
</dbReference>
<dbReference type="Proteomes" id="UP001243420">
    <property type="component" value="Chromosome"/>
</dbReference>
<gene>
    <name evidence="3" type="ORF">P8627_07635</name>
</gene>
<feature type="chain" id="PRO_5045780208" evidence="2">
    <location>
        <begin position="25"/>
        <end position="224"/>
    </location>
</feature>
<keyword evidence="4" id="KW-1185">Reference proteome</keyword>
<dbReference type="NCBIfam" id="TIGR03370">
    <property type="entry name" value="VPLPA-CTERM"/>
    <property type="match status" value="1"/>
</dbReference>
<dbReference type="EMBL" id="CP122537">
    <property type="protein sequence ID" value="WGH80126.1"/>
    <property type="molecule type" value="Genomic_DNA"/>
</dbReference>